<evidence type="ECO:0000256" key="1">
    <source>
        <dbReference type="ARBA" id="ARBA00023002"/>
    </source>
</evidence>
<protein>
    <submittedName>
        <fullName evidence="3">Prephenate dehydrogenase</fullName>
    </submittedName>
</protein>
<reference evidence="3" key="1">
    <citation type="submission" date="2024-06" db="EMBL/GenBank/DDBJ databases">
        <authorList>
            <person name="Campbell A.G."/>
        </authorList>
    </citation>
    <scope>NUCLEOTIDE SEQUENCE</scope>
    <source>
        <strain evidence="3">EM17</strain>
    </source>
</reference>
<dbReference type="InterPro" id="IPR050812">
    <property type="entry name" value="Preph/Arog_dehydrog"/>
</dbReference>
<evidence type="ECO:0000259" key="2">
    <source>
        <dbReference type="PROSITE" id="PS51176"/>
    </source>
</evidence>
<dbReference type="InterPro" id="IPR036291">
    <property type="entry name" value="NAD(P)-bd_dom_sf"/>
</dbReference>
<keyword evidence="1" id="KW-0560">Oxidoreductase</keyword>
<accession>A0ABV1QWI1</accession>
<evidence type="ECO:0000313" key="3">
    <source>
        <dbReference type="EMBL" id="MER2286891.1"/>
    </source>
</evidence>
<proteinExistence type="predicted"/>
<comment type="caution">
    <text evidence="3">The sequence shown here is derived from an EMBL/GenBank/DDBJ whole genome shotgun (WGS) entry which is preliminary data.</text>
</comment>
<dbReference type="PANTHER" id="PTHR21363">
    <property type="entry name" value="PREPHENATE DEHYDROGENASE"/>
    <property type="match status" value="1"/>
</dbReference>
<dbReference type="PROSITE" id="PS51176">
    <property type="entry name" value="PDH_ADH"/>
    <property type="match status" value="1"/>
</dbReference>
<dbReference type="InterPro" id="IPR003099">
    <property type="entry name" value="Prephen_DH"/>
</dbReference>
<gene>
    <name evidence="3" type="ORF">ABS770_01360</name>
</gene>
<feature type="domain" description="Prephenate/arogenate dehydrogenase" evidence="2">
    <location>
        <begin position="11"/>
        <end position="253"/>
    </location>
</feature>
<dbReference type="Proteomes" id="UP001432995">
    <property type="component" value="Unassembled WGS sequence"/>
</dbReference>
<sequence>MSVSQATQLRPVIGIIGFGAFGRLMARYLAPHMALRVYDPRPAEPNGQSYGAVRTDLAAVARCPVVILAVPVSSLAAVVSTIAPHLRPGTLVVDVGSVKMEPVAIMRAGLPQGVEILGTHPLFGPQSAADGIAGLRIAVCPVSGRSGRRAAAFLRKVLKLKVIVTTPEAHDREAAAVQGLTHLIARVLVAMEPLPTHMTTRSFSLLMQAVDMVRHDAPEVFEAIERSNPFAAEVRQRFFSLAAHVEADLARDG</sequence>
<dbReference type="RefSeq" id="WP_350377274.1">
    <property type="nucleotide sequence ID" value="NZ_JBELQD010000001.1"/>
</dbReference>
<dbReference type="PANTHER" id="PTHR21363:SF0">
    <property type="entry name" value="PREPHENATE DEHYDROGENASE [NADP(+)]"/>
    <property type="match status" value="1"/>
</dbReference>
<dbReference type="InterPro" id="IPR046826">
    <property type="entry name" value="PDH_N"/>
</dbReference>
<dbReference type="InterPro" id="IPR008927">
    <property type="entry name" value="6-PGluconate_DH-like_C_sf"/>
</dbReference>
<dbReference type="SUPFAM" id="SSF48179">
    <property type="entry name" value="6-phosphogluconate dehydrogenase C-terminal domain-like"/>
    <property type="match status" value="1"/>
</dbReference>
<keyword evidence="4" id="KW-1185">Reference proteome</keyword>
<organism evidence="3 4">
    <name type="scientific">Methylobacterium brachiatum</name>
    <dbReference type="NCBI Taxonomy" id="269660"/>
    <lineage>
        <taxon>Bacteria</taxon>
        <taxon>Pseudomonadati</taxon>
        <taxon>Pseudomonadota</taxon>
        <taxon>Alphaproteobacteria</taxon>
        <taxon>Hyphomicrobiales</taxon>
        <taxon>Methylobacteriaceae</taxon>
        <taxon>Methylobacterium</taxon>
    </lineage>
</organism>
<name>A0ABV1QWI1_9HYPH</name>
<dbReference type="EMBL" id="JBELQD010000001">
    <property type="protein sequence ID" value="MER2286891.1"/>
    <property type="molecule type" value="Genomic_DNA"/>
</dbReference>
<dbReference type="Gene3D" id="3.40.50.720">
    <property type="entry name" value="NAD(P)-binding Rossmann-like Domain"/>
    <property type="match status" value="1"/>
</dbReference>
<dbReference type="SUPFAM" id="SSF51735">
    <property type="entry name" value="NAD(P)-binding Rossmann-fold domains"/>
    <property type="match status" value="1"/>
</dbReference>
<evidence type="ECO:0000313" key="4">
    <source>
        <dbReference type="Proteomes" id="UP001432995"/>
    </source>
</evidence>
<dbReference type="Pfam" id="PF02153">
    <property type="entry name" value="PDH_N"/>
    <property type="match status" value="1"/>
</dbReference>